<evidence type="ECO:0000256" key="9">
    <source>
        <dbReference type="HAMAP-Rule" id="MF_01886"/>
    </source>
</evidence>
<dbReference type="EMBL" id="FMUQ01000008">
    <property type="protein sequence ID" value="SCY01558.1"/>
    <property type="molecule type" value="Genomic_DNA"/>
</dbReference>
<dbReference type="Pfam" id="PF05127">
    <property type="entry name" value="NAT10_TcmA_helicase"/>
    <property type="match status" value="1"/>
</dbReference>
<keyword evidence="8 9" id="KW-0012">Acyltransferase</keyword>
<evidence type="ECO:0000256" key="6">
    <source>
        <dbReference type="ARBA" id="ARBA00022840"/>
    </source>
</evidence>
<dbReference type="Gene3D" id="3.40.50.11040">
    <property type="match status" value="1"/>
</dbReference>
<comment type="caution">
    <text evidence="9">Lacks conserved residue(s) required for the propagation of feature annotation.</text>
</comment>
<dbReference type="HAMAP" id="MF_01886">
    <property type="entry name" value="tRNA_acetyltr_TmcA"/>
    <property type="match status" value="1"/>
</dbReference>
<evidence type="ECO:0000256" key="7">
    <source>
        <dbReference type="ARBA" id="ARBA00022884"/>
    </source>
</evidence>
<dbReference type="Gene3D" id="3.40.50.300">
    <property type="entry name" value="P-loop containing nucleotide triphosphate hydrolases"/>
    <property type="match status" value="1"/>
</dbReference>
<comment type="function">
    <text evidence="9">Catalyzes the formation of N(4)-acetylcytidine (ac(4)C) at the wobble position of tRNA(Met), by using acetyl-CoA as an acetyl donor and ATP (or GTP).</text>
</comment>
<dbReference type="PROSITE" id="PS51186">
    <property type="entry name" value="GNAT"/>
    <property type="match status" value="1"/>
</dbReference>
<dbReference type="InterPro" id="IPR032672">
    <property type="entry name" value="TmcA/NAT10/Kre33"/>
</dbReference>
<keyword evidence="6 9" id="KW-0067">ATP-binding</keyword>
<comment type="similarity">
    <text evidence="9">Belongs to the TmcA family.</text>
</comment>
<keyword evidence="5 9" id="KW-0547">Nucleotide-binding</keyword>
<dbReference type="EC" id="2.3.1.193" evidence="9"/>
<evidence type="ECO:0000259" key="10">
    <source>
        <dbReference type="PROSITE" id="PS51186"/>
    </source>
</evidence>
<dbReference type="PANTHER" id="PTHR10925:SF5">
    <property type="entry name" value="RNA CYTIDINE ACETYLTRANSFERASE"/>
    <property type="match status" value="1"/>
</dbReference>
<dbReference type="SUPFAM" id="SSF55729">
    <property type="entry name" value="Acyl-CoA N-acyltransferases (Nat)"/>
    <property type="match status" value="1"/>
</dbReference>
<protein>
    <recommendedName>
        <fullName evidence="9">tRNA(Met) cytidine acetyltransferase TmcA</fullName>
        <ecNumber evidence="9">2.3.1.193</ecNumber>
    </recommendedName>
</protein>
<feature type="domain" description="N-acetyltransferase" evidence="10">
    <location>
        <begin position="332"/>
        <end position="511"/>
    </location>
</feature>
<organism evidence="11 12">
    <name type="scientific">Basfia succiniciproducens</name>
    <dbReference type="NCBI Taxonomy" id="653940"/>
    <lineage>
        <taxon>Bacteria</taxon>
        <taxon>Pseudomonadati</taxon>
        <taxon>Pseudomonadota</taxon>
        <taxon>Gammaproteobacteria</taxon>
        <taxon>Pasteurellales</taxon>
        <taxon>Pasteurellaceae</taxon>
        <taxon>Basfia</taxon>
    </lineage>
</organism>
<name>A0A1G5CGX3_9PAST</name>
<evidence type="ECO:0000313" key="12">
    <source>
        <dbReference type="Proteomes" id="UP000199588"/>
    </source>
</evidence>
<accession>A0A1G5CGX3</accession>
<dbReference type="InterPro" id="IPR013562">
    <property type="entry name" value="TmcA/NAT10_N"/>
</dbReference>
<keyword evidence="4 9" id="KW-0819">tRNA processing</keyword>
<dbReference type="InterPro" id="IPR027417">
    <property type="entry name" value="P-loop_NTPase"/>
</dbReference>
<evidence type="ECO:0000256" key="5">
    <source>
        <dbReference type="ARBA" id="ARBA00022741"/>
    </source>
</evidence>
<dbReference type="InterPro" id="IPR033442">
    <property type="entry name" value="TmcA_tRNA_bind"/>
</dbReference>
<keyword evidence="12" id="KW-1185">Reference proteome</keyword>
<dbReference type="InterPro" id="IPR016181">
    <property type="entry name" value="Acyl_CoA_acyltransferase"/>
</dbReference>
<dbReference type="InterPro" id="IPR038321">
    <property type="entry name" value="TmcA_C_sf"/>
</dbReference>
<feature type="binding site" evidence="9">
    <location>
        <position position="479"/>
    </location>
    <ligand>
        <name>acetyl-CoA</name>
        <dbReference type="ChEBI" id="CHEBI:57288"/>
    </ligand>
</feature>
<keyword evidence="1 9" id="KW-0963">Cytoplasm</keyword>
<evidence type="ECO:0000256" key="8">
    <source>
        <dbReference type="ARBA" id="ARBA00023315"/>
    </source>
</evidence>
<dbReference type="Gene3D" id="3.40.630.30">
    <property type="match status" value="1"/>
</dbReference>
<evidence type="ECO:0000256" key="1">
    <source>
        <dbReference type="ARBA" id="ARBA00022490"/>
    </source>
</evidence>
<feature type="binding site" evidence="9">
    <location>
        <begin position="442"/>
        <end position="444"/>
    </location>
    <ligand>
        <name>acetyl-CoA</name>
        <dbReference type="ChEBI" id="CHEBI:57288"/>
    </ligand>
</feature>
<evidence type="ECO:0000256" key="4">
    <source>
        <dbReference type="ARBA" id="ARBA00022694"/>
    </source>
</evidence>
<feature type="binding site" evidence="9">
    <location>
        <position position="143"/>
    </location>
    <ligand>
        <name>ATP</name>
        <dbReference type="ChEBI" id="CHEBI:30616"/>
    </ligand>
</feature>
<dbReference type="InterPro" id="IPR024914">
    <property type="entry name" value="tRNA_acetyltr_TmcA"/>
</dbReference>
<dbReference type="SUPFAM" id="SSF52540">
    <property type="entry name" value="P-loop containing nucleoside triphosphate hydrolases"/>
    <property type="match status" value="1"/>
</dbReference>
<evidence type="ECO:0000256" key="2">
    <source>
        <dbReference type="ARBA" id="ARBA00022555"/>
    </source>
</evidence>
<gene>
    <name evidence="9" type="primary">tmcA</name>
    <name evidence="11" type="ORF">SAMN02910354_01168</name>
</gene>
<dbReference type="Pfam" id="PF17176">
    <property type="entry name" value="tRNA_bind_3"/>
    <property type="match status" value="1"/>
</dbReference>
<dbReference type="Pfam" id="PF13718">
    <property type="entry name" value="GNAT_acetyltr_2"/>
    <property type="match status" value="2"/>
</dbReference>
<dbReference type="PANTHER" id="PTHR10925">
    <property type="entry name" value="N-ACETYLTRANSFERASE 10"/>
    <property type="match status" value="1"/>
</dbReference>
<dbReference type="RefSeq" id="WP_090655134.1">
    <property type="nucleotide sequence ID" value="NZ_CP015031.1"/>
</dbReference>
<dbReference type="Gene3D" id="1.20.120.890">
    <property type="entry name" value="tRNA(Met) cytidine acetyltransferase, tail domain"/>
    <property type="match status" value="1"/>
</dbReference>
<dbReference type="CDD" id="cd04301">
    <property type="entry name" value="NAT_SF"/>
    <property type="match status" value="1"/>
</dbReference>
<keyword evidence="7 9" id="KW-0694">RNA-binding</keyword>
<comment type="catalytic activity">
    <reaction evidence="9">
        <text>cytidine(34) in elongator tRNA(Met) + acetyl-CoA + ATP + H2O = N(4)-acetylcytidine(34) in elongator tRNA(Met) + ADP + phosphate + CoA + H(+)</text>
        <dbReference type="Rhea" id="RHEA:43788"/>
        <dbReference type="Rhea" id="RHEA-COMP:10693"/>
        <dbReference type="Rhea" id="RHEA-COMP:10694"/>
        <dbReference type="ChEBI" id="CHEBI:15377"/>
        <dbReference type="ChEBI" id="CHEBI:15378"/>
        <dbReference type="ChEBI" id="CHEBI:30616"/>
        <dbReference type="ChEBI" id="CHEBI:43474"/>
        <dbReference type="ChEBI" id="CHEBI:57287"/>
        <dbReference type="ChEBI" id="CHEBI:57288"/>
        <dbReference type="ChEBI" id="CHEBI:74900"/>
        <dbReference type="ChEBI" id="CHEBI:82748"/>
        <dbReference type="ChEBI" id="CHEBI:456216"/>
        <dbReference type="EC" id="2.3.1.193"/>
    </reaction>
</comment>
<keyword evidence="2 9" id="KW-0820">tRNA-binding</keyword>
<dbReference type="InterPro" id="IPR000182">
    <property type="entry name" value="GNAT_dom"/>
</dbReference>
<sequence>MLAERRLELYFAENPPHFFDEMAKSAVILSPENFHNAKNLLGREFDQILFDGRTSLNLDALAIAAGTLRAGGRLLLWLDKNPHVDPDSLRWSGAEQAVETPNFYAHFNRLLQIYGCDNGIQAQNNQSVSTQKTNIASTATAEQQQIIRQILQADSDIFILTAKRGRGKSALAGLLAKELRNSAQYHKQPFNVYLTAPNKSAVETLQLFAGEKITFIAPDELCRRIGQNARQFSQDWLLIDEAAMIPLELLFQLTSTFKHILCCTTIHSYEGTGRGFLLKFLPNLHRSFQQFELIRPLRWAENDKLEKFIEELLMLEAEDRLIQPPYSIKSAVKIRQISQNELVEHITDFYGLLTLAHYRTSPLDLRRLFDAVKQHFLIAEWERYLLAGVWALEEGGFSDKALIRAICRGERRPKGNLVAQSLAFNCNLPEACALKSLRISRIAVQPDWQGRGLGLQLVEKLAQTAQADFLSVSFGYNEELDHFWRKCGFILVNIGEYKEATSGCYSAIALRPLTAAGEDLVKRAQQYFRRNLAFTFHPLRDKLSAEKSSAEKITQLNGQDFGILENFADYHRTFYSSQGAIYRLFIRLGADTSPMLDKLFNSRTIERTKGKKYWLKQCRQEVKRLLKLLEKENPDEK</sequence>
<comment type="subcellular location">
    <subcellularLocation>
        <location evidence="9">Cytoplasm</location>
    </subcellularLocation>
</comment>
<evidence type="ECO:0000256" key="3">
    <source>
        <dbReference type="ARBA" id="ARBA00022679"/>
    </source>
</evidence>
<reference evidence="11 12" key="1">
    <citation type="submission" date="2016-10" db="EMBL/GenBank/DDBJ databases">
        <authorList>
            <person name="Varghese N."/>
            <person name="Submissions S."/>
        </authorList>
    </citation>
    <scope>NUCLEOTIDE SEQUENCE [LARGE SCALE GENOMIC DNA]</scope>
    <source>
        <strain evidence="11 12">DSM 22022</strain>
    </source>
</reference>
<feature type="binding site" evidence="9">
    <location>
        <position position="298"/>
    </location>
    <ligand>
        <name>ATP</name>
        <dbReference type="ChEBI" id="CHEBI:30616"/>
    </ligand>
</feature>
<dbReference type="Pfam" id="PF08351">
    <property type="entry name" value="TmcA_N"/>
    <property type="match status" value="1"/>
</dbReference>
<proteinExistence type="inferred from homology"/>
<keyword evidence="3 9" id="KW-0808">Transferase</keyword>
<dbReference type="InterPro" id="IPR007807">
    <property type="entry name" value="TcmA/NAT10_helicase"/>
</dbReference>
<evidence type="ECO:0000313" key="11">
    <source>
        <dbReference type="EMBL" id="SCY01558.1"/>
    </source>
</evidence>
<dbReference type="Proteomes" id="UP000199588">
    <property type="component" value="Unassembled WGS sequence"/>
</dbReference>
<comment type="caution">
    <text evidence="11">The sequence shown here is derived from an EMBL/GenBank/DDBJ whole genome shotgun (WGS) entry which is preliminary data.</text>
</comment>